<organism evidence="2 3">
    <name type="scientific">Sphagnum jensenii</name>
    <dbReference type="NCBI Taxonomy" id="128206"/>
    <lineage>
        <taxon>Eukaryota</taxon>
        <taxon>Viridiplantae</taxon>
        <taxon>Streptophyta</taxon>
        <taxon>Embryophyta</taxon>
        <taxon>Bryophyta</taxon>
        <taxon>Sphagnophytina</taxon>
        <taxon>Sphagnopsida</taxon>
        <taxon>Sphagnales</taxon>
        <taxon>Sphagnaceae</taxon>
        <taxon>Sphagnum</taxon>
    </lineage>
</organism>
<feature type="transmembrane region" description="Helical" evidence="1">
    <location>
        <begin position="34"/>
        <end position="53"/>
    </location>
</feature>
<accession>A0ABP0VQ02</accession>
<evidence type="ECO:0000313" key="3">
    <source>
        <dbReference type="Proteomes" id="UP001497444"/>
    </source>
</evidence>
<feature type="transmembrane region" description="Helical" evidence="1">
    <location>
        <begin position="87"/>
        <end position="110"/>
    </location>
</feature>
<evidence type="ECO:0000313" key="2">
    <source>
        <dbReference type="EMBL" id="CAK9256554.1"/>
    </source>
</evidence>
<dbReference type="Proteomes" id="UP001497444">
    <property type="component" value="Chromosome 1"/>
</dbReference>
<evidence type="ECO:0000256" key="1">
    <source>
        <dbReference type="SAM" id="Phobius"/>
    </source>
</evidence>
<name>A0ABP0VQ02_9BRYO</name>
<keyword evidence="3" id="KW-1185">Reference proteome</keyword>
<keyword evidence="1" id="KW-0472">Membrane</keyword>
<gene>
    <name evidence="2" type="ORF">CSSPJE1EN1_LOCUS2032</name>
</gene>
<keyword evidence="1" id="KW-0812">Transmembrane</keyword>
<protein>
    <submittedName>
        <fullName evidence="2">Uncharacterized protein</fullName>
    </submittedName>
</protein>
<keyword evidence="1" id="KW-1133">Transmembrane helix</keyword>
<sequence length="115" mass="13062">MGYVSVSFTSVNALERRCDQKKIRVKRPTSCYRLNKLLLGLLILGLADCWVNFQRDRVVVAKRMSFLRIPATFDWCSGDEKMKDVCYFVHLLCVSFALTGVVGAVFCNLLNTGFL</sequence>
<dbReference type="EMBL" id="OZ020096">
    <property type="protein sequence ID" value="CAK9256554.1"/>
    <property type="molecule type" value="Genomic_DNA"/>
</dbReference>
<proteinExistence type="predicted"/>
<reference evidence="2 3" key="1">
    <citation type="submission" date="2024-02" db="EMBL/GenBank/DDBJ databases">
        <authorList>
            <consortium name="ELIXIR-Norway"/>
            <consortium name="Elixir Norway"/>
        </authorList>
    </citation>
    <scope>NUCLEOTIDE SEQUENCE [LARGE SCALE GENOMIC DNA]</scope>
</reference>